<organism evidence="1 2">
    <name type="scientific">Methanosarcina siciliae T4/M</name>
    <dbReference type="NCBI Taxonomy" id="1434120"/>
    <lineage>
        <taxon>Archaea</taxon>
        <taxon>Methanobacteriati</taxon>
        <taxon>Methanobacteriota</taxon>
        <taxon>Stenosarchaea group</taxon>
        <taxon>Methanomicrobia</taxon>
        <taxon>Methanosarcinales</taxon>
        <taxon>Methanosarcinaceae</taxon>
        <taxon>Methanosarcina</taxon>
    </lineage>
</organism>
<accession>A0A0E3P9H5</accession>
<dbReference type="HOGENOM" id="CLU_2766153_0_0_2"/>
<dbReference type="EMBL" id="CP009506">
    <property type="protein sequence ID" value="AKB30687.1"/>
    <property type="molecule type" value="Genomic_DNA"/>
</dbReference>
<keyword evidence="2" id="KW-1185">Reference proteome</keyword>
<reference evidence="1 2" key="1">
    <citation type="submission" date="2014-07" db="EMBL/GenBank/DDBJ databases">
        <title>Methanogenic archaea and the global carbon cycle.</title>
        <authorList>
            <person name="Henriksen J.R."/>
            <person name="Luke J."/>
            <person name="Reinhart S."/>
            <person name="Benedict M.N."/>
            <person name="Youngblut N.D."/>
            <person name="Metcalf M.E."/>
            <person name="Whitaker R.J."/>
            <person name="Metcalf W.W."/>
        </authorList>
    </citation>
    <scope>NUCLEOTIDE SEQUENCE [LARGE SCALE GENOMIC DNA]</scope>
    <source>
        <strain evidence="1 2">T4/M</strain>
    </source>
</reference>
<dbReference type="PATRIC" id="fig|1434120.4.peg.5132"/>
<sequence>MEKKALQNINPDEVVAKRAAVQTGILGNKFLKISANSENPGNLKVTWESPVSEVTEVPSDSNWSSKLQI</sequence>
<dbReference type="AlphaFoldDB" id="A0A0E3P9H5"/>
<gene>
    <name evidence="1" type="ORF">MSSIT_3968</name>
</gene>
<name>A0A0E3P9H5_9EURY</name>
<proteinExistence type="predicted"/>
<dbReference type="Proteomes" id="UP000033111">
    <property type="component" value="Chromosome"/>
</dbReference>
<protein>
    <submittedName>
        <fullName evidence="1">Uncharacterized protein</fullName>
    </submittedName>
</protein>
<dbReference type="KEGG" id="msw:MSSIT_3968"/>
<evidence type="ECO:0000313" key="1">
    <source>
        <dbReference type="EMBL" id="AKB30687.1"/>
    </source>
</evidence>
<evidence type="ECO:0000313" key="2">
    <source>
        <dbReference type="Proteomes" id="UP000033111"/>
    </source>
</evidence>